<dbReference type="Proteomes" id="UP000269692">
    <property type="component" value="Unassembled WGS sequence"/>
</dbReference>
<accession>A0A3L7AJ83</accession>
<dbReference type="OrthoDB" id="9773571at2"/>
<organism evidence="1 2">
    <name type="scientific">Xanthobacter tagetidis</name>
    <dbReference type="NCBI Taxonomy" id="60216"/>
    <lineage>
        <taxon>Bacteria</taxon>
        <taxon>Pseudomonadati</taxon>
        <taxon>Pseudomonadota</taxon>
        <taxon>Alphaproteobacteria</taxon>
        <taxon>Hyphomicrobiales</taxon>
        <taxon>Xanthobacteraceae</taxon>
        <taxon>Xanthobacter</taxon>
    </lineage>
</organism>
<proteinExistence type="predicted"/>
<evidence type="ECO:0000313" key="1">
    <source>
        <dbReference type="EMBL" id="RLP80563.1"/>
    </source>
</evidence>
<reference evidence="1 2" key="1">
    <citation type="submission" date="2018-10" db="EMBL/GenBank/DDBJ databases">
        <title>Xanthobacter tagetidis genome sequencing and assembly.</title>
        <authorList>
            <person name="Maclea K.S."/>
            <person name="Goen A.E."/>
            <person name="Fatima S.A."/>
        </authorList>
    </citation>
    <scope>NUCLEOTIDE SEQUENCE [LARGE SCALE GENOMIC DNA]</scope>
    <source>
        <strain evidence="1 2">ATCC 700314</strain>
    </source>
</reference>
<dbReference type="GO" id="GO:0003676">
    <property type="term" value="F:nucleic acid binding"/>
    <property type="evidence" value="ECO:0007669"/>
    <property type="project" value="InterPro"/>
</dbReference>
<gene>
    <name evidence="1" type="ORF">D9R14_05815</name>
</gene>
<dbReference type="SUPFAM" id="SSF53335">
    <property type="entry name" value="S-adenosyl-L-methionine-dependent methyltransferases"/>
    <property type="match status" value="1"/>
</dbReference>
<dbReference type="RefSeq" id="WP_121622356.1">
    <property type="nucleotide sequence ID" value="NZ_JACIIW010000006.1"/>
</dbReference>
<evidence type="ECO:0000313" key="2">
    <source>
        <dbReference type="Proteomes" id="UP000269692"/>
    </source>
</evidence>
<dbReference type="AlphaFoldDB" id="A0A3L7AJ83"/>
<keyword evidence="1" id="KW-0808">Transferase</keyword>
<sequence>MSAPELFLSGRVALYCGDSREVLRTLPDASIHAVVTDPPYALEACVSALMADAAPRCRAARELREAAE</sequence>
<comment type="caution">
    <text evidence="1">The sequence shown here is derived from an EMBL/GenBank/DDBJ whole genome shotgun (WGS) entry which is preliminary data.</text>
</comment>
<dbReference type="PROSITE" id="PS00092">
    <property type="entry name" value="N6_MTASE"/>
    <property type="match status" value="1"/>
</dbReference>
<dbReference type="InterPro" id="IPR002052">
    <property type="entry name" value="DNA_methylase_N6_adenine_CS"/>
</dbReference>
<name>A0A3L7AJ83_9HYPH</name>
<protein>
    <submittedName>
        <fullName evidence="1">Site-specific DNA-methyltransferase</fullName>
    </submittedName>
</protein>
<dbReference type="EMBL" id="RCTF01000003">
    <property type="protein sequence ID" value="RLP80563.1"/>
    <property type="molecule type" value="Genomic_DNA"/>
</dbReference>
<dbReference type="Gene3D" id="3.40.50.150">
    <property type="entry name" value="Vaccinia Virus protein VP39"/>
    <property type="match status" value="1"/>
</dbReference>
<dbReference type="GO" id="GO:0032259">
    <property type="term" value="P:methylation"/>
    <property type="evidence" value="ECO:0007669"/>
    <property type="project" value="UniProtKB-KW"/>
</dbReference>
<dbReference type="GO" id="GO:0008168">
    <property type="term" value="F:methyltransferase activity"/>
    <property type="evidence" value="ECO:0007669"/>
    <property type="project" value="UniProtKB-KW"/>
</dbReference>
<keyword evidence="2" id="KW-1185">Reference proteome</keyword>
<dbReference type="InterPro" id="IPR029063">
    <property type="entry name" value="SAM-dependent_MTases_sf"/>
</dbReference>
<keyword evidence="1" id="KW-0489">Methyltransferase</keyword>